<keyword evidence="5 6" id="KW-0472">Membrane</keyword>
<dbReference type="CDD" id="cd11485">
    <property type="entry name" value="SLC-NCS1sbd_YbbW-like"/>
    <property type="match status" value="1"/>
</dbReference>
<feature type="transmembrane region" description="Helical" evidence="6">
    <location>
        <begin position="339"/>
        <end position="359"/>
    </location>
</feature>
<keyword evidence="8" id="KW-1185">Reference proteome</keyword>
<feature type="transmembrane region" description="Helical" evidence="6">
    <location>
        <begin position="217"/>
        <end position="240"/>
    </location>
</feature>
<evidence type="ECO:0000256" key="5">
    <source>
        <dbReference type="ARBA" id="ARBA00023136"/>
    </source>
</evidence>
<gene>
    <name evidence="7" type="ORF">FCM35_KLT07994</name>
</gene>
<sequence length="499" mass="54688">MARDDYPKPNLPDLNPIPGSLQSYTWLDMSSLWFSMILNLPSYYIAAGLVALGMSWYQALLTIISANTILLFPLLLTSHPGPLYGISFPLVLRPSFGISGASVPSLLRALVACGWSSIQSWFGAQALLLLIPSSFKSSFHPIPYLGTSLLEFLAFLLFLVLQLIILFRGMTPVRFLSKFAAPVLLGLTGWLFIWAYRKAGGFGSMLSTPSRFDWSQFWPVFFPSLTANIGVWSTVALNICDFTRFVQSQKDQILGQVGLPVFIGVWSFLSLAITSSTEVIYGRVISNPIELLSEMDPPIIIKIIGFLGIILAVLTTNIPANYVASANTFVSLSPSKFDFARGAVATAIISIFFQPWRLLSSSQSFLYTWLVGYSAIVGPIASIILADYYILRRTILDVNGLYSTDPSGPYYYNRGFNVRAFVALGLSIAPLVPGFLGQLGVVQEVGEVFVVIYGNAYFFGFFTAGVVYLALSCGKRTGGTRSMADGLLDPLWPRSDQLA</sequence>
<feature type="transmembrane region" description="Helical" evidence="6">
    <location>
        <begin position="179"/>
        <end position="197"/>
    </location>
</feature>
<feature type="transmembrane region" description="Helical" evidence="6">
    <location>
        <begin position="252"/>
        <end position="273"/>
    </location>
</feature>
<feature type="transmembrane region" description="Helical" evidence="6">
    <location>
        <begin position="365"/>
        <end position="386"/>
    </location>
</feature>
<evidence type="ECO:0000256" key="4">
    <source>
        <dbReference type="ARBA" id="ARBA00022989"/>
    </source>
</evidence>
<dbReference type="Pfam" id="PF02133">
    <property type="entry name" value="Transp_cyt_pur"/>
    <property type="match status" value="1"/>
</dbReference>
<dbReference type="OrthoDB" id="2018619at2759"/>
<dbReference type="Proteomes" id="UP000623129">
    <property type="component" value="Unassembled WGS sequence"/>
</dbReference>
<dbReference type="PANTHER" id="PTHR30618:SF0">
    <property type="entry name" value="PURINE-URACIL PERMEASE NCS1"/>
    <property type="match status" value="1"/>
</dbReference>
<comment type="subcellular location">
    <subcellularLocation>
        <location evidence="1">Membrane</location>
        <topology evidence="1">Multi-pass membrane protein</topology>
    </subcellularLocation>
</comment>
<dbReference type="EMBL" id="SWLB01000018">
    <property type="protein sequence ID" value="KAF3326364.1"/>
    <property type="molecule type" value="Genomic_DNA"/>
</dbReference>
<evidence type="ECO:0000256" key="6">
    <source>
        <dbReference type="SAM" id="Phobius"/>
    </source>
</evidence>
<organism evidence="7 8">
    <name type="scientific">Carex littledalei</name>
    <dbReference type="NCBI Taxonomy" id="544730"/>
    <lineage>
        <taxon>Eukaryota</taxon>
        <taxon>Viridiplantae</taxon>
        <taxon>Streptophyta</taxon>
        <taxon>Embryophyta</taxon>
        <taxon>Tracheophyta</taxon>
        <taxon>Spermatophyta</taxon>
        <taxon>Magnoliopsida</taxon>
        <taxon>Liliopsida</taxon>
        <taxon>Poales</taxon>
        <taxon>Cyperaceae</taxon>
        <taxon>Cyperoideae</taxon>
        <taxon>Cariceae</taxon>
        <taxon>Carex</taxon>
        <taxon>Carex subgen. Euthyceras</taxon>
    </lineage>
</organism>
<dbReference type="GO" id="GO:0015205">
    <property type="term" value="F:nucleobase transmembrane transporter activity"/>
    <property type="evidence" value="ECO:0007669"/>
    <property type="project" value="TreeGrafter"/>
</dbReference>
<feature type="transmembrane region" description="Helical" evidence="6">
    <location>
        <begin position="32"/>
        <end position="52"/>
    </location>
</feature>
<keyword evidence="3 6" id="KW-0812">Transmembrane</keyword>
<dbReference type="GO" id="GO:0005886">
    <property type="term" value="C:plasma membrane"/>
    <property type="evidence" value="ECO:0007669"/>
    <property type="project" value="TreeGrafter"/>
</dbReference>
<comment type="similarity">
    <text evidence="2">Belongs to the purine-cytosine permease (2.A.39) family.</text>
</comment>
<evidence type="ECO:0000313" key="8">
    <source>
        <dbReference type="Proteomes" id="UP000623129"/>
    </source>
</evidence>
<feature type="transmembrane region" description="Helical" evidence="6">
    <location>
        <begin position="144"/>
        <end position="167"/>
    </location>
</feature>
<reference evidence="7" key="1">
    <citation type="submission" date="2020-01" db="EMBL/GenBank/DDBJ databases">
        <title>Genome sequence of Kobresia littledalei, the first chromosome-level genome in the family Cyperaceae.</title>
        <authorList>
            <person name="Qu G."/>
        </authorList>
    </citation>
    <scope>NUCLEOTIDE SEQUENCE</scope>
    <source>
        <strain evidence="7">C.B.Clarke</strain>
        <tissue evidence="7">Leaf</tissue>
    </source>
</reference>
<evidence type="ECO:0000256" key="2">
    <source>
        <dbReference type="ARBA" id="ARBA00008974"/>
    </source>
</evidence>
<dbReference type="Gene3D" id="1.10.4160.10">
    <property type="entry name" value="Hydantoin permease"/>
    <property type="match status" value="1"/>
</dbReference>
<feature type="transmembrane region" description="Helical" evidence="6">
    <location>
        <begin position="59"/>
        <end position="77"/>
    </location>
</feature>
<evidence type="ECO:0000313" key="7">
    <source>
        <dbReference type="EMBL" id="KAF3326364.1"/>
    </source>
</evidence>
<dbReference type="InterPro" id="IPR001248">
    <property type="entry name" value="Pur-cyt_permease"/>
</dbReference>
<feature type="transmembrane region" description="Helical" evidence="6">
    <location>
        <begin position="416"/>
        <end position="436"/>
    </location>
</feature>
<feature type="transmembrane region" description="Helical" evidence="6">
    <location>
        <begin position="299"/>
        <end position="318"/>
    </location>
</feature>
<evidence type="ECO:0000256" key="3">
    <source>
        <dbReference type="ARBA" id="ARBA00022692"/>
    </source>
</evidence>
<proteinExistence type="inferred from homology"/>
<evidence type="ECO:0000256" key="1">
    <source>
        <dbReference type="ARBA" id="ARBA00004141"/>
    </source>
</evidence>
<dbReference type="InterPro" id="IPR045225">
    <property type="entry name" value="Uracil/uridine/allantoin_perm"/>
</dbReference>
<accession>A0A833QNK4</accession>
<feature type="transmembrane region" description="Helical" evidence="6">
    <location>
        <begin position="448"/>
        <end position="471"/>
    </location>
</feature>
<keyword evidence="4 6" id="KW-1133">Transmembrane helix</keyword>
<protein>
    <submittedName>
        <fullName evidence="7">Purine-uracil permease NCS1</fullName>
    </submittedName>
</protein>
<dbReference type="PANTHER" id="PTHR30618">
    <property type="entry name" value="NCS1 FAMILY PURINE/PYRIMIDINE TRANSPORTER"/>
    <property type="match status" value="1"/>
</dbReference>
<comment type="caution">
    <text evidence="7">The sequence shown here is derived from an EMBL/GenBank/DDBJ whole genome shotgun (WGS) entry which is preliminary data.</text>
</comment>
<name>A0A833QNK4_9POAL</name>
<dbReference type="AlphaFoldDB" id="A0A833QNK4"/>